<name>A0A803PKQ9_CANSA</name>
<evidence type="ECO:0000313" key="1">
    <source>
        <dbReference type="EnsemblPlants" id="cds.evm.model.05.1284"/>
    </source>
</evidence>
<dbReference type="AlphaFoldDB" id="A0A803PKQ9"/>
<reference evidence="1" key="1">
    <citation type="submission" date="2018-11" db="EMBL/GenBank/DDBJ databases">
        <authorList>
            <person name="Grassa J C."/>
        </authorList>
    </citation>
    <scope>NUCLEOTIDE SEQUENCE [LARGE SCALE GENOMIC DNA]</scope>
</reference>
<proteinExistence type="predicted"/>
<dbReference type="Gramene" id="evm.model.05.1284">
    <property type="protein sequence ID" value="cds.evm.model.05.1284"/>
    <property type="gene ID" value="evm.TU.05.1284"/>
</dbReference>
<keyword evidence="2" id="KW-1185">Reference proteome</keyword>
<evidence type="ECO:0000313" key="2">
    <source>
        <dbReference type="Proteomes" id="UP000596661"/>
    </source>
</evidence>
<sequence length="128" mass="14659">MVKEEALGELGLEDLMDTEAIPKAYEDELDSRIKLEQNLELMGEIEEVSICKEDPTKTICVGKHLPPTMKENVINTVKENQDVLAWSHSNMTRIDRNTICHALNIDKDATLFRQKRRPLDPMRANVVK</sequence>
<dbReference type="EMBL" id="UZAU01000521">
    <property type="status" value="NOT_ANNOTATED_CDS"/>
    <property type="molecule type" value="Genomic_DNA"/>
</dbReference>
<reference evidence="1" key="2">
    <citation type="submission" date="2021-03" db="UniProtKB">
        <authorList>
            <consortium name="EnsemblPlants"/>
        </authorList>
    </citation>
    <scope>IDENTIFICATION</scope>
</reference>
<accession>A0A803PKQ9</accession>
<dbReference type="EnsemblPlants" id="evm.model.05.1284">
    <property type="protein sequence ID" value="cds.evm.model.05.1284"/>
    <property type="gene ID" value="evm.TU.05.1284"/>
</dbReference>
<organism evidence="1 2">
    <name type="scientific">Cannabis sativa</name>
    <name type="common">Hemp</name>
    <name type="synonym">Marijuana</name>
    <dbReference type="NCBI Taxonomy" id="3483"/>
    <lineage>
        <taxon>Eukaryota</taxon>
        <taxon>Viridiplantae</taxon>
        <taxon>Streptophyta</taxon>
        <taxon>Embryophyta</taxon>
        <taxon>Tracheophyta</taxon>
        <taxon>Spermatophyta</taxon>
        <taxon>Magnoliopsida</taxon>
        <taxon>eudicotyledons</taxon>
        <taxon>Gunneridae</taxon>
        <taxon>Pentapetalae</taxon>
        <taxon>rosids</taxon>
        <taxon>fabids</taxon>
        <taxon>Rosales</taxon>
        <taxon>Cannabaceae</taxon>
        <taxon>Cannabis</taxon>
    </lineage>
</organism>
<protein>
    <submittedName>
        <fullName evidence="1">Uncharacterized protein</fullName>
    </submittedName>
</protein>
<dbReference type="Proteomes" id="UP000596661">
    <property type="component" value="Chromosome 5"/>
</dbReference>